<dbReference type="HOGENOM" id="CLU_079045_0_0_11"/>
<keyword evidence="5" id="KW-1185">Reference proteome</keyword>
<protein>
    <recommendedName>
        <fullName evidence="3">Sigma 54 modulation/S30EA ribosomal protein C-terminal domain-containing protein</fullName>
    </recommendedName>
</protein>
<dbReference type="InterPro" id="IPR036567">
    <property type="entry name" value="RHF-like"/>
</dbReference>
<gene>
    <name evidence="4" type="ORF">MVAC_07669</name>
</gene>
<dbReference type="GO" id="GO:0043024">
    <property type="term" value="F:ribosomal small subunit binding"/>
    <property type="evidence" value="ECO:0007669"/>
    <property type="project" value="TreeGrafter"/>
</dbReference>
<dbReference type="InterPro" id="IPR003489">
    <property type="entry name" value="RHF/RaiA"/>
</dbReference>
<evidence type="ECO:0000313" key="4">
    <source>
        <dbReference type="EMBL" id="EJZ10815.1"/>
    </source>
</evidence>
<dbReference type="Pfam" id="PF16321">
    <property type="entry name" value="Ribosom_S30AE_C"/>
    <property type="match status" value="2"/>
</dbReference>
<accession>K0V0D3</accession>
<evidence type="ECO:0000259" key="3">
    <source>
        <dbReference type="Pfam" id="PF16321"/>
    </source>
</evidence>
<dbReference type="eggNOG" id="COG1544">
    <property type="taxonomic scope" value="Bacteria"/>
</dbReference>
<dbReference type="Gene3D" id="3.30.160.100">
    <property type="entry name" value="Ribosome hibernation promotion factor-like"/>
    <property type="match status" value="1"/>
</dbReference>
<dbReference type="Proteomes" id="UP000006072">
    <property type="component" value="Unassembled WGS sequence"/>
</dbReference>
<reference evidence="4 5" key="1">
    <citation type="journal article" date="2012" name="J. Bacteriol.">
        <title>Complete Genome Sequence of Mycobacterium vaccae Type Strain ATCC 25954.</title>
        <authorList>
            <person name="Ho Y.S."/>
            <person name="Adroub S.A."/>
            <person name="Abadi M."/>
            <person name="Al Alwan B."/>
            <person name="Alkhateeb R."/>
            <person name="Gao G."/>
            <person name="Ragab A."/>
            <person name="Ali S."/>
            <person name="van Soolingen D."/>
            <person name="Bitter W."/>
            <person name="Pain A."/>
            <person name="Abdallah A.M."/>
        </authorList>
    </citation>
    <scope>NUCLEOTIDE SEQUENCE [LARGE SCALE GENOMIC DNA]</scope>
    <source>
        <strain evidence="4 5">ATCC 25954</strain>
    </source>
</reference>
<evidence type="ECO:0000256" key="2">
    <source>
        <dbReference type="SAM" id="MobiDB-lite"/>
    </source>
</evidence>
<dbReference type="GO" id="GO:0022627">
    <property type="term" value="C:cytosolic small ribosomal subunit"/>
    <property type="evidence" value="ECO:0007669"/>
    <property type="project" value="TreeGrafter"/>
</dbReference>
<dbReference type="RefSeq" id="WP_003929514.1">
    <property type="nucleotide sequence ID" value="NZ_JH814687.1"/>
</dbReference>
<keyword evidence="1" id="KW-0810">Translation regulation</keyword>
<dbReference type="Pfam" id="PF02482">
    <property type="entry name" value="Ribosomal_S30AE"/>
    <property type="match status" value="1"/>
</dbReference>
<dbReference type="PATRIC" id="fig|1194972.3.peg.1543"/>
<organism evidence="4 5">
    <name type="scientific">Mycolicibacterium vaccae ATCC 25954</name>
    <dbReference type="NCBI Taxonomy" id="1194972"/>
    <lineage>
        <taxon>Bacteria</taxon>
        <taxon>Bacillati</taxon>
        <taxon>Actinomycetota</taxon>
        <taxon>Actinomycetes</taxon>
        <taxon>Mycobacteriales</taxon>
        <taxon>Mycobacteriaceae</taxon>
        <taxon>Mycolicibacterium</taxon>
    </lineage>
</organism>
<dbReference type="AlphaFoldDB" id="K0V0D3"/>
<dbReference type="SUPFAM" id="SSF69754">
    <property type="entry name" value="Ribosome binding protein Y (YfiA homologue)"/>
    <property type="match status" value="1"/>
</dbReference>
<feature type="region of interest" description="Disordered" evidence="2">
    <location>
        <begin position="107"/>
        <end position="139"/>
    </location>
</feature>
<evidence type="ECO:0000313" key="5">
    <source>
        <dbReference type="Proteomes" id="UP000006072"/>
    </source>
</evidence>
<dbReference type="GO" id="GO:0045900">
    <property type="term" value="P:negative regulation of translational elongation"/>
    <property type="evidence" value="ECO:0007669"/>
    <property type="project" value="TreeGrafter"/>
</dbReference>
<dbReference type="InterPro" id="IPR038416">
    <property type="entry name" value="Ribosom_S30AE_C_sf"/>
</dbReference>
<dbReference type="PANTHER" id="PTHR33231:SF1">
    <property type="entry name" value="30S RIBOSOMAL PROTEIN"/>
    <property type="match status" value="1"/>
</dbReference>
<dbReference type="EMBL" id="ALQA01000012">
    <property type="protein sequence ID" value="EJZ10815.1"/>
    <property type="molecule type" value="Genomic_DNA"/>
</dbReference>
<evidence type="ECO:0000256" key="1">
    <source>
        <dbReference type="ARBA" id="ARBA00022845"/>
    </source>
</evidence>
<dbReference type="InterPro" id="IPR032528">
    <property type="entry name" value="Ribosom_S30AE_C"/>
</dbReference>
<proteinExistence type="predicted"/>
<name>K0V0D3_MYCVA</name>
<sequence length="266" mass="28960">MSNEAGPPPVVDVEVTTHGEFPGVDEYAQAKIGGLARLARRSVTRARVRLSRHHDPAVAQPVIAQANLEVGGRPVRAQVTAASAREAVDALELRLRRRLEHLNGRWEARKGPDAAPPWRHDEKRGRGPQAATGSAPDPRIVRRKSYAMAPCTLDEAVTEMELLDYDFHLFTESGSGTAAVVYREGVDGYRAALVAPSVADAVAPHQGRVTISTQPLPCLREQDALERLALLDRPFLFFVDAAQGRAGVLYRRYDGDYGFITPAGPS</sequence>
<dbReference type="Gene3D" id="3.30.505.50">
    <property type="entry name" value="Sigma 54 modulation/S30EA ribosomal protein, C-terminal domain"/>
    <property type="match status" value="2"/>
</dbReference>
<comment type="caution">
    <text evidence="4">The sequence shown here is derived from an EMBL/GenBank/DDBJ whole genome shotgun (WGS) entry which is preliminary data.</text>
</comment>
<dbReference type="PANTHER" id="PTHR33231">
    <property type="entry name" value="30S RIBOSOMAL PROTEIN"/>
    <property type="match status" value="1"/>
</dbReference>
<feature type="compositionally biased region" description="Basic and acidic residues" evidence="2">
    <location>
        <begin position="107"/>
        <end position="125"/>
    </location>
</feature>
<dbReference type="InterPro" id="IPR050574">
    <property type="entry name" value="HPF/YfiA_ribosome-assoc"/>
</dbReference>
<feature type="domain" description="Sigma 54 modulation/S30EA ribosomal protein C-terminal" evidence="3">
    <location>
        <begin position="215"/>
        <end position="258"/>
    </location>
</feature>
<feature type="domain" description="Sigma 54 modulation/S30EA ribosomal protein C-terminal" evidence="3">
    <location>
        <begin position="137"/>
        <end position="189"/>
    </location>
</feature>